<sequence length="153" mass="17594">MIPCSYITVNEGTWHSFRLSTKLLLLLTMMMMMMKSPYTSATIEMEILPREGFTFEEHEAINISCRSNLSNPDSFVLIRNGTKIVHMEYDKISNYFKAIKDTNNFQCYAYKQANFFEFSCTKMNLTCDDATSYICSVNNTYDSSPKTIPAKSS</sequence>
<proteinExistence type="predicted"/>
<name>A0A0L8G5R9_OCTBM</name>
<reference evidence="1" key="1">
    <citation type="submission" date="2015-07" db="EMBL/GenBank/DDBJ databases">
        <title>MeaNS - Measles Nucleotide Surveillance Program.</title>
        <authorList>
            <person name="Tran T."/>
            <person name="Druce J."/>
        </authorList>
    </citation>
    <scope>NUCLEOTIDE SEQUENCE</scope>
    <source>
        <strain evidence="1">UCB-OBI-ISO-001</strain>
        <tissue evidence="1">Gonad</tissue>
    </source>
</reference>
<organism evidence="1">
    <name type="scientific">Octopus bimaculoides</name>
    <name type="common">California two-spotted octopus</name>
    <dbReference type="NCBI Taxonomy" id="37653"/>
    <lineage>
        <taxon>Eukaryota</taxon>
        <taxon>Metazoa</taxon>
        <taxon>Spiralia</taxon>
        <taxon>Lophotrochozoa</taxon>
        <taxon>Mollusca</taxon>
        <taxon>Cephalopoda</taxon>
        <taxon>Coleoidea</taxon>
        <taxon>Octopodiformes</taxon>
        <taxon>Octopoda</taxon>
        <taxon>Incirrata</taxon>
        <taxon>Octopodidae</taxon>
        <taxon>Octopus</taxon>
    </lineage>
</organism>
<dbReference type="AlphaFoldDB" id="A0A0L8G5R9"/>
<dbReference type="SUPFAM" id="SSF48726">
    <property type="entry name" value="Immunoglobulin"/>
    <property type="match status" value="1"/>
</dbReference>
<accession>A0A0L8G5R9</accession>
<gene>
    <name evidence="1" type="ORF">OCBIM_22039508mg</name>
</gene>
<dbReference type="InterPro" id="IPR036179">
    <property type="entry name" value="Ig-like_dom_sf"/>
</dbReference>
<evidence type="ECO:0000313" key="1">
    <source>
        <dbReference type="EMBL" id="KOF72382.1"/>
    </source>
</evidence>
<evidence type="ECO:0008006" key="2">
    <source>
        <dbReference type="Google" id="ProtNLM"/>
    </source>
</evidence>
<protein>
    <recommendedName>
        <fullName evidence="2">Immunoglobulin subtype domain-containing protein</fullName>
    </recommendedName>
</protein>
<dbReference type="EMBL" id="KQ423680">
    <property type="protein sequence ID" value="KOF72382.1"/>
    <property type="molecule type" value="Genomic_DNA"/>
</dbReference>